<keyword evidence="1" id="KW-0472">Membrane</keyword>
<protein>
    <recommendedName>
        <fullName evidence="4">Pilus assembly protein</fullName>
    </recommendedName>
</protein>
<name>A0ABR9PHU0_9BACT</name>
<evidence type="ECO:0000313" key="3">
    <source>
        <dbReference type="Proteomes" id="UP001516472"/>
    </source>
</evidence>
<dbReference type="RefSeq" id="WP_193346870.1">
    <property type="nucleotide sequence ID" value="NZ_JAAIYO010000001.1"/>
</dbReference>
<evidence type="ECO:0008006" key="4">
    <source>
        <dbReference type="Google" id="ProtNLM"/>
    </source>
</evidence>
<accession>A0ABR9PHU0</accession>
<dbReference type="EMBL" id="JAAIYO010000001">
    <property type="protein sequence ID" value="MBE4747492.1"/>
    <property type="molecule type" value="Genomic_DNA"/>
</dbReference>
<feature type="transmembrane region" description="Helical" evidence="1">
    <location>
        <begin position="12"/>
        <end position="33"/>
    </location>
</feature>
<comment type="caution">
    <text evidence="2">The sequence shown here is derived from an EMBL/GenBank/DDBJ whole genome shotgun (WGS) entry which is preliminary data.</text>
</comment>
<proteinExistence type="predicted"/>
<sequence>MNRRHHVRRRGAASVEMALSMIVLIPIFLYSVFLDDLLRYSLDAQEGALSTVWDYTVQDFTKAPTDVQRFARLTFCDHESGIDRPEAMTGGKYDDCEVPDHHKAVVAHVCWLNANAKQVTCQIDEGAGRSMDPRHQAFHSQYTRGGLVQCEARAVVENYMLPETFLPEFSKEKLTKKQWQNDSANAVHDNATAGEAGAGGMGGRIEGNAYFLKQQQMSVFTDTWALTQEADTEPGDKSGEMYDRVNFTYRTSEGYTNVVSEYPTFMQNITQDLLSMQYLPLFGADNILTPNLAIKPHTGATMPSIRVAQEGRGGSSSNYFTTEWRDWESNKSENIYNNSDRGDWYMGCKEAEQC</sequence>
<reference evidence="2 3" key="1">
    <citation type="submission" date="2020-02" db="EMBL/GenBank/DDBJ databases">
        <authorList>
            <person name="Babadi Z.K."/>
            <person name="Risdian C."/>
            <person name="Ebrahimipour G.H."/>
            <person name="Wink J."/>
        </authorList>
    </citation>
    <scope>NUCLEOTIDE SEQUENCE [LARGE SCALE GENOMIC DNA]</scope>
    <source>
        <strain evidence="2 3">ZKHCc1 1396</strain>
    </source>
</reference>
<keyword evidence="1" id="KW-1133">Transmembrane helix</keyword>
<organism evidence="2 3">
    <name type="scientific">Corallococcus soli</name>
    <dbReference type="NCBI Taxonomy" id="2710757"/>
    <lineage>
        <taxon>Bacteria</taxon>
        <taxon>Pseudomonadati</taxon>
        <taxon>Myxococcota</taxon>
        <taxon>Myxococcia</taxon>
        <taxon>Myxococcales</taxon>
        <taxon>Cystobacterineae</taxon>
        <taxon>Myxococcaceae</taxon>
        <taxon>Corallococcus</taxon>
    </lineage>
</organism>
<keyword evidence="1" id="KW-0812">Transmembrane</keyword>
<dbReference type="Proteomes" id="UP001516472">
    <property type="component" value="Unassembled WGS sequence"/>
</dbReference>
<keyword evidence="3" id="KW-1185">Reference proteome</keyword>
<evidence type="ECO:0000313" key="2">
    <source>
        <dbReference type="EMBL" id="MBE4747492.1"/>
    </source>
</evidence>
<evidence type="ECO:0000256" key="1">
    <source>
        <dbReference type="SAM" id="Phobius"/>
    </source>
</evidence>
<gene>
    <name evidence="2" type="ORF">G4177_04765</name>
</gene>